<proteinExistence type="predicted"/>
<gene>
    <name evidence="1" type="ORF">BDV98DRAFT_490826</name>
</gene>
<dbReference type="Proteomes" id="UP000305067">
    <property type="component" value="Unassembled WGS sequence"/>
</dbReference>
<reference evidence="1 2" key="1">
    <citation type="journal article" date="2019" name="Nat. Ecol. Evol.">
        <title>Megaphylogeny resolves global patterns of mushroom evolution.</title>
        <authorList>
            <person name="Varga T."/>
            <person name="Krizsan K."/>
            <person name="Foldi C."/>
            <person name="Dima B."/>
            <person name="Sanchez-Garcia M."/>
            <person name="Sanchez-Ramirez S."/>
            <person name="Szollosi G.J."/>
            <person name="Szarkandi J.G."/>
            <person name="Papp V."/>
            <person name="Albert L."/>
            <person name="Andreopoulos W."/>
            <person name="Angelini C."/>
            <person name="Antonin V."/>
            <person name="Barry K.W."/>
            <person name="Bougher N.L."/>
            <person name="Buchanan P."/>
            <person name="Buyck B."/>
            <person name="Bense V."/>
            <person name="Catcheside P."/>
            <person name="Chovatia M."/>
            <person name="Cooper J."/>
            <person name="Damon W."/>
            <person name="Desjardin D."/>
            <person name="Finy P."/>
            <person name="Geml J."/>
            <person name="Haridas S."/>
            <person name="Hughes K."/>
            <person name="Justo A."/>
            <person name="Karasinski D."/>
            <person name="Kautmanova I."/>
            <person name="Kiss B."/>
            <person name="Kocsube S."/>
            <person name="Kotiranta H."/>
            <person name="LaButti K.M."/>
            <person name="Lechner B.E."/>
            <person name="Liimatainen K."/>
            <person name="Lipzen A."/>
            <person name="Lukacs Z."/>
            <person name="Mihaltcheva S."/>
            <person name="Morgado L.N."/>
            <person name="Niskanen T."/>
            <person name="Noordeloos M.E."/>
            <person name="Ohm R.A."/>
            <person name="Ortiz-Santana B."/>
            <person name="Ovrebo C."/>
            <person name="Racz N."/>
            <person name="Riley R."/>
            <person name="Savchenko A."/>
            <person name="Shiryaev A."/>
            <person name="Soop K."/>
            <person name="Spirin V."/>
            <person name="Szebenyi C."/>
            <person name="Tomsovsky M."/>
            <person name="Tulloss R.E."/>
            <person name="Uehling J."/>
            <person name="Grigoriev I.V."/>
            <person name="Vagvolgyi C."/>
            <person name="Papp T."/>
            <person name="Martin F.M."/>
            <person name="Miettinen O."/>
            <person name="Hibbett D.S."/>
            <person name="Nagy L.G."/>
        </authorList>
    </citation>
    <scope>NUCLEOTIDE SEQUENCE [LARGE SCALE GENOMIC DNA]</scope>
    <source>
        <strain evidence="1 2">CBS 309.79</strain>
    </source>
</reference>
<feature type="non-terminal residue" evidence="1">
    <location>
        <position position="177"/>
    </location>
</feature>
<keyword evidence="2" id="KW-1185">Reference proteome</keyword>
<dbReference type="AlphaFoldDB" id="A0A5C3Q703"/>
<organism evidence="1 2">
    <name type="scientific">Pterulicium gracile</name>
    <dbReference type="NCBI Taxonomy" id="1884261"/>
    <lineage>
        <taxon>Eukaryota</taxon>
        <taxon>Fungi</taxon>
        <taxon>Dikarya</taxon>
        <taxon>Basidiomycota</taxon>
        <taxon>Agaricomycotina</taxon>
        <taxon>Agaricomycetes</taxon>
        <taxon>Agaricomycetidae</taxon>
        <taxon>Agaricales</taxon>
        <taxon>Pleurotineae</taxon>
        <taxon>Pterulaceae</taxon>
        <taxon>Pterulicium</taxon>
    </lineage>
</organism>
<feature type="non-terminal residue" evidence="1">
    <location>
        <position position="1"/>
    </location>
</feature>
<dbReference type="STRING" id="1884261.A0A5C3Q703"/>
<sequence>WVDTMQACLVTKGYWWIISGEGACPSPPDLAEACAWDRSNAKGGSLIFLKLDGQRQAEFRGKMMTGDVLWRELESKFVHRDSYRHFTAYEDLMNVRKEPRKDMDTLTGRILLTRPPAFTLDDLDEDLHCMALLNLLKDPEDSYGAFTSSLTILLDQLSVKDLEVALLGEEQARKSKA</sequence>
<dbReference type="Pfam" id="PF14223">
    <property type="entry name" value="Retrotran_gag_2"/>
    <property type="match status" value="1"/>
</dbReference>
<evidence type="ECO:0000313" key="1">
    <source>
        <dbReference type="EMBL" id="TFK96937.1"/>
    </source>
</evidence>
<accession>A0A5C3Q703</accession>
<name>A0A5C3Q703_9AGAR</name>
<evidence type="ECO:0000313" key="2">
    <source>
        <dbReference type="Proteomes" id="UP000305067"/>
    </source>
</evidence>
<dbReference type="OrthoDB" id="3257543at2759"/>
<protein>
    <submittedName>
        <fullName evidence="1">Uncharacterized protein</fullName>
    </submittedName>
</protein>
<dbReference type="EMBL" id="ML178853">
    <property type="protein sequence ID" value="TFK96937.1"/>
    <property type="molecule type" value="Genomic_DNA"/>
</dbReference>